<dbReference type="Proteomes" id="UP000217999">
    <property type="component" value="Unassembled WGS sequence"/>
</dbReference>
<sequence>MSLEKKYQALLSQAQQRDLADAQSMRLCFELLSLSSAIDRDCAARLAPYRLSEGRFVLLFLLDAAEGAALAPNALAEQAGISRATVTGLLDGLEREGLIERQPDAHDRRALRIVLTAQGRRTARKVIAQHSQWIAQLLAPLSSDERGQLQHLLGKVAAAMQENTP</sequence>
<reference evidence="5 6" key="1">
    <citation type="submission" date="2017-08" db="EMBL/GenBank/DDBJ databases">
        <title>WGS of Clinical strains of the CDC Group NO-1 linked to zoonotic infections in humans.</title>
        <authorList>
            <person name="Bernier A.-M."/>
            <person name="Bernard K."/>
        </authorList>
    </citation>
    <scope>NUCLEOTIDE SEQUENCE [LARGE SCALE GENOMIC DNA]</scope>
    <source>
        <strain evidence="5 6">NML03-0146</strain>
    </source>
</reference>
<evidence type="ECO:0000256" key="3">
    <source>
        <dbReference type="ARBA" id="ARBA00023163"/>
    </source>
</evidence>
<keyword evidence="1" id="KW-0805">Transcription regulation</keyword>
<dbReference type="RefSeq" id="WP_095549613.1">
    <property type="nucleotide sequence ID" value="NZ_NSJF01000002.1"/>
</dbReference>
<evidence type="ECO:0000313" key="6">
    <source>
        <dbReference type="Proteomes" id="UP000217999"/>
    </source>
</evidence>
<dbReference type="PANTHER" id="PTHR42756">
    <property type="entry name" value="TRANSCRIPTIONAL REGULATOR, MARR"/>
    <property type="match status" value="1"/>
</dbReference>
<dbReference type="Gene3D" id="1.10.10.10">
    <property type="entry name" value="Winged helix-like DNA-binding domain superfamily/Winged helix DNA-binding domain"/>
    <property type="match status" value="1"/>
</dbReference>
<dbReference type="EMBL" id="NSJF01000002">
    <property type="protein sequence ID" value="PAT35548.1"/>
    <property type="molecule type" value="Genomic_DNA"/>
</dbReference>
<dbReference type="PRINTS" id="PR00598">
    <property type="entry name" value="HTHMARR"/>
</dbReference>
<dbReference type="InterPro" id="IPR036388">
    <property type="entry name" value="WH-like_DNA-bd_sf"/>
</dbReference>
<dbReference type="Pfam" id="PF01047">
    <property type="entry name" value="MarR"/>
    <property type="match status" value="1"/>
</dbReference>
<dbReference type="GO" id="GO:0003700">
    <property type="term" value="F:DNA-binding transcription factor activity"/>
    <property type="evidence" value="ECO:0007669"/>
    <property type="project" value="InterPro"/>
</dbReference>
<dbReference type="SMART" id="SM00347">
    <property type="entry name" value="HTH_MARR"/>
    <property type="match status" value="1"/>
</dbReference>
<dbReference type="PROSITE" id="PS01117">
    <property type="entry name" value="HTH_MARR_1"/>
    <property type="match status" value="1"/>
</dbReference>
<dbReference type="PANTHER" id="PTHR42756:SF1">
    <property type="entry name" value="TRANSCRIPTIONAL REPRESSOR OF EMRAB OPERON"/>
    <property type="match status" value="1"/>
</dbReference>
<dbReference type="GO" id="GO:0003677">
    <property type="term" value="F:DNA binding"/>
    <property type="evidence" value="ECO:0007669"/>
    <property type="project" value="UniProtKB-KW"/>
</dbReference>
<accession>A0A2A2ACS2</accession>
<evidence type="ECO:0000313" key="5">
    <source>
        <dbReference type="EMBL" id="PAT35548.1"/>
    </source>
</evidence>
<proteinExistence type="predicted"/>
<dbReference type="InterPro" id="IPR023187">
    <property type="entry name" value="Tscrpt_reg_MarR-type_CS"/>
</dbReference>
<evidence type="ECO:0000256" key="2">
    <source>
        <dbReference type="ARBA" id="ARBA00023125"/>
    </source>
</evidence>
<dbReference type="InterPro" id="IPR036390">
    <property type="entry name" value="WH_DNA-bd_sf"/>
</dbReference>
<feature type="domain" description="HTH marR-type" evidence="4">
    <location>
        <begin position="24"/>
        <end position="158"/>
    </location>
</feature>
<keyword evidence="2" id="KW-0238">DNA-binding</keyword>
<dbReference type="InterPro" id="IPR000835">
    <property type="entry name" value="HTH_MarR-typ"/>
</dbReference>
<dbReference type="AlphaFoldDB" id="A0A2A2ACS2"/>
<organism evidence="5 6">
    <name type="scientific">Vandammella animalimorsus</name>
    <dbReference type="NCBI Taxonomy" id="2029117"/>
    <lineage>
        <taxon>Bacteria</taxon>
        <taxon>Pseudomonadati</taxon>
        <taxon>Pseudomonadota</taxon>
        <taxon>Betaproteobacteria</taxon>
        <taxon>Burkholderiales</taxon>
        <taxon>Comamonadaceae</taxon>
        <taxon>Vandammella</taxon>
    </lineage>
</organism>
<evidence type="ECO:0000256" key="1">
    <source>
        <dbReference type="ARBA" id="ARBA00023015"/>
    </source>
</evidence>
<dbReference type="SUPFAM" id="SSF46785">
    <property type="entry name" value="Winged helix' DNA-binding domain"/>
    <property type="match status" value="1"/>
</dbReference>
<evidence type="ECO:0000259" key="4">
    <source>
        <dbReference type="PROSITE" id="PS50995"/>
    </source>
</evidence>
<name>A0A2A2ACS2_9BURK</name>
<comment type="caution">
    <text evidence="5">The sequence shown here is derived from an EMBL/GenBank/DDBJ whole genome shotgun (WGS) entry which is preliminary data.</text>
</comment>
<dbReference type="PROSITE" id="PS50995">
    <property type="entry name" value="HTH_MARR_2"/>
    <property type="match status" value="1"/>
</dbReference>
<gene>
    <name evidence="5" type="ORF">CK620_05725</name>
</gene>
<protein>
    <submittedName>
        <fullName evidence="5">MarR family transcriptional regulator</fullName>
    </submittedName>
</protein>
<keyword evidence="3" id="KW-0804">Transcription</keyword>